<organism evidence="3 4">
    <name type="scientific">Clostridium senegalense</name>
    <dbReference type="NCBI Taxonomy" id="1465809"/>
    <lineage>
        <taxon>Bacteria</taxon>
        <taxon>Bacillati</taxon>
        <taxon>Bacillota</taxon>
        <taxon>Clostridia</taxon>
        <taxon>Eubacteriales</taxon>
        <taxon>Clostridiaceae</taxon>
        <taxon>Clostridium</taxon>
    </lineage>
</organism>
<dbReference type="Pfam" id="PF07992">
    <property type="entry name" value="Pyr_redox_2"/>
    <property type="match status" value="1"/>
</dbReference>
<dbReference type="GO" id="GO:0016491">
    <property type="term" value="F:oxidoreductase activity"/>
    <property type="evidence" value="ECO:0007669"/>
    <property type="project" value="UniProtKB-KW"/>
</dbReference>
<dbReference type="InterPro" id="IPR036188">
    <property type="entry name" value="FAD/NAD-bd_sf"/>
</dbReference>
<feature type="domain" description="FAD/NAD(P)-binding" evidence="2">
    <location>
        <begin position="4"/>
        <end position="301"/>
    </location>
</feature>
<keyword evidence="1" id="KW-0560">Oxidoreductase</keyword>
<proteinExistence type="predicted"/>
<dbReference type="AlphaFoldDB" id="A0A6M0H3A5"/>
<dbReference type="RefSeq" id="WP_199869720.1">
    <property type="nucleotide sequence ID" value="NZ_JAAGPU010000011.1"/>
</dbReference>
<dbReference type="PRINTS" id="PR00368">
    <property type="entry name" value="FADPNR"/>
</dbReference>
<protein>
    <submittedName>
        <fullName evidence="3">FAD-dependent oxidoreductase</fullName>
    </submittedName>
</protein>
<dbReference type="Proteomes" id="UP000481872">
    <property type="component" value="Unassembled WGS sequence"/>
</dbReference>
<accession>A0A6M0H3A5</accession>
<dbReference type="InterPro" id="IPR051691">
    <property type="entry name" value="Metab_Enz_Cyan_OpOx_G3PDH"/>
</dbReference>
<comment type="caution">
    <text evidence="3">The sequence shown here is derived from an EMBL/GenBank/DDBJ whole genome shotgun (WGS) entry which is preliminary data.</text>
</comment>
<dbReference type="PRINTS" id="PR00469">
    <property type="entry name" value="PNDRDTASEII"/>
</dbReference>
<gene>
    <name evidence="3" type="ORF">G3M99_07475</name>
</gene>
<evidence type="ECO:0000259" key="2">
    <source>
        <dbReference type="Pfam" id="PF07992"/>
    </source>
</evidence>
<keyword evidence="4" id="KW-1185">Reference proteome</keyword>
<sequence>MREYDLIVVGGGISGITAALTAKENGVKNILILDREFELGGILNCCVHSGFKNKYSSEVLTAPEYIYSLQTKIEEYNIDYKTLTNVIEIDKNDKIIAISPEGILNFKSKAIILAMGCRERPLGYKNILSHRCAGIIGAVSTLKLINNKGILPGKNVIILGSEDTAIFAARSLILEGANVKGIIETTNKIKAVSKEAKNFIKDFDINIMTNTRVTKVIGKGRVESVQITKLNDNKKPIKDTEKLVTCDTLILSIYMKPESLIAEKIGIKTKEFGEIVLDKNMQTSAKGIFACGTVTTGYETMDKVIKNSEKVAHAALKYLNSL</sequence>
<dbReference type="PANTHER" id="PTHR42949">
    <property type="entry name" value="ANAEROBIC GLYCEROL-3-PHOSPHATE DEHYDROGENASE SUBUNIT B"/>
    <property type="match status" value="1"/>
</dbReference>
<evidence type="ECO:0000313" key="3">
    <source>
        <dbReference type="EMBL" id="NEU04708.1"/>
    </source>
</evidence>
<name>A0A6M0H3A5_9CLOT</name>
<dbReference type="SUPFAM" id="SSF51905">
    <property type="entry name" value="FAD/NAD(P)-binding domain"/>
    <property type="match status" value="1"/>
</dbReference>
<dbReference type="Gene3D" id="3.50.50.60">
    <property type="entry name" value="FAD/NAD(P)-binding domain"/>
    <property type="match status" value="2"/>
</dbReference>
<dbReference type="PANTHER" id="PTHR42949:SF3">
    <property type="entry name" value="ANAEROBIC GLYCEROL-3-PHOSPHATE DEHYDROGENASE SUBUNIT B"/>
    <property type="match status" value="1"/>
</dbReference>
<dbReference type="InterPro" id="IPR023753">
    <property type="entry name" value="FAD/NAD-binding_dom"/>
</dbReference>
<evidence type="ECO:0000256" key="1">
    <source>
        <dbReference type="ARBA" id="ARBA00023002"/>
    </source>
</evidence>
<evidence type="ECO:0000313" key="4">
    <source>
        <dbReference type="Proteomes" id="UP000481872"/>
    </source>
</evidence>
<dbReference type="EMBL" id="JAAGPU010000011">
    <property type="protein sequence ID" value="NEU04708.1"/>
    <property type="molecule type" value="Genomic_DNA"/>
</dbReference>
<reference evidence="3 4" key="1">
    <citation type="submission" date="2020-02" db="EMBL/GenBank/DDBJ databases">
        <title>Genome assembly of a novel Clostridium senegalense strain.</title>
        <authorList>
            <person name="Gupta T.B."/>
            <person name="Jauregui R."/>
            <person name="Maclean P."/>
            <person name="Nawarathana A."/>
            <person name="Brightwell G."/>
        </authorList>
    </citation>
    <scope>NUCLEOTIDE SEQUENCE [LARGE SCALE GENOMIC DNA]</scope>
    <source>
        <strain evidence="3 4">AGRFS4</strain>
    </source>
</reference>